<evidence type="ECO:0000256" key="8">
    <source>
        <dbReference type="ARBA" id="ARBA00022763"/>
    </source>
</evidence>
<dbReference type="HOGENOM" id="CLU_012862_0_2_6"/>
<dbReference type="eggNOG" id="COG1194">
    <property type="taxonomic scope" value="Bacteria"/>
</dbReference>
<dbReference type="Pfam" id="PF00730">
    <property type="entry name" value="HhH-GPD"/>
    <property type="match status" value="1"/>
</dbReference>
<dbReference type="PROSITE" id="PS00764">
    <property type="entry name" value="ENDONUCLEASE_III_1"/>
    <property type="match status" value="1"/>
</dbReference>
<dbReference type="InterPro" id="IPR004035">
    <property type="entry name" value="Endouclease-III_FeS-bd_BS"/>
</dbReference>
<dbReference type="Pfam" id="PF14815">
    <property type="entry name" value="NUDIX_4"/>
    <property type="match status" value="1"/>
</dbReference>
<dbReference type="InterPro" id="IPR029119">
    <property type="entry name" value="MutY_C"/>
</dbReference>
<evidence type="ECO:0000256" key="11">
    <source>
        <dbReference type="ARBA" id="ARBA00023014"/>
    </source>
</evidence>
<keyword evidence="10 14" id="KW-0408">Iron</keyword>
<dbReference type="SUPFAM" id="SSF55811">
    <property type="entry name" value="Nudix"/>
    <property type="match status" value="1"/>
</dbReference>
<dbReference type="InterPro" id="IPR023170">
    <property type="entry name" value="HhH_base_excis_C"/>
</dbReference>
<dbReference type="InterPro" id="IPR004036">
    <property type="entry name" value="Endonuclease-III-like_CS2"/>
</dbReference>
<dbReference type="GO" id="GO:0046872">
    <property type="term" value="F:metal ion binding"/>
    <property type="evidence" value="ECO:0007669"/>
    <property type="project" value="UniProtKB-UniRule"/>
</dbReference>
<comment type="catalytic activity">
    <reaction evidence="1 14">
        <text>Hydrolyzes free adenine bases from 7,8-dihydro-8-oxoguanine:adenine mismatched double-stranded DNA, leaving an apurinic site.</text>
        <dbReference type="EC" id="3.2.2.31"/>
    </reaction>
</comment>
<keyword evidence="6" id="KW-0004">4Fe-4S</keyword>
<dbReference type="NCBIfam" id="TIGR01084">
    <property type="entry name" value="mutY"/>
    <property type="match status" value="1"/>
</dbReference>
<dbReference type="KEGG" id="buh:BUAMB_526"/>
<keyword evidence="11" id="KW-0411">Iron-sulfur</keyword>
<evidence type="ECO:0000256" key="6">
    <source>
        <dbReference type="ARBA" id="ARBA00022485"/>
    </source>
</evidence>
<evidence type="ECO:0000256" key="3">
    <source>
        <dbReference type="ARBA" id="ARBA00008343"/>
    </source>
</evidence>
<dbReference type="SMART" id="SM00478">
    <property type="entry name" value="ENDO3c"/>
    <property type="match status" value="1"/>
</dbReference>
<evidence type="ECO:0000256" key="10">
    <source>
        <dbReference type="ARBA" id="ARBA00023004"/>
    </source>
</evidence>
<dbReference type="InterPro" id="IPR005760">
    <property type="entry name" value="A/G_AdeGlyc_MutY"/>
</dbReference>
<evidence type="ECO:0000256" key="2">
    <source>
        <dbReference type="ARBA" id="ARBA00002933"/>
    </source>
</evidence>
<dbReference type="GO" id="GO:0006298">
    <property type="term" value="P:mismatch repair"/>
    <property type="evidence" value="ECO:0007669"/>
    <property type="project" value="TreeGrafter"/>
</dbReference>
<dbReference type="AlphaFoldDB" id="G2LQ32"/>
<evidence type="ECO:0000256" key="4">
    <source>
        <dbReference type="ARBA" id="ARBA00012045"/>
    </source>
</evidence>
<dbReference type="CDD" id="cd00056">
    <property type="entry name" value="ENDO3c"/>
    <property type="match status" value="1"/>
</dbReference>
<dbReference type="NCBIfam" id="NF008132">
    <property type="entry name" value="PRK10880.1"/>
    <property type="match status" value="1"/>
</dbReference>
<evidence type="ECO:0000256" key="12">
    <source>
        <dbReference type="ARBA" id="ARBA00023204"/>
    </source>
</evidence>
<dbReference type="PANTHER" id="PTHR42944:SF1">
    <property type="entry name" value="ADENINE DNA GLYCOSYLASE"/>
    <property type="match status" value="1"/>
</dbReference>
<keyword evidence="12" id="KW-0234">DNA repair</keyword>
<name>G2LQ32_BUCUM</name>
<evidence type="ECO:0000256" key="9">
    <source>
        <dbReference type="ARBA" id="ARBA00022801"/>
    </source>
</evidence>
<dbReference type="CDD" id="cd03431">
    <property type="entry name" value="NUDIX_DNA_Glycosylase_C-MutY"/>
    <property type="match status" value="1"/>
</dbReference>
<comment type="cofactor">
    <cofactor evidence="14">
        <name>[4Fe-4S] cluster</name>
        <dbReference type="ChEBI" id="CHEBI:49883"/>
    </cofactor>
    <text evidence="14">Binds 1 [4Fe-4S] cluster.</text>
</comment>
<gene>
    <name evidence="16" type="primary">mutY</name>
    <name evidence="16" type="ORF">BUAMB_526</name>
</gene>
<dbReference type="GO" id="GO:0034039">
    <property type="term" value="F:8-oxo-7,8-dihydroguanine DNA N-glycosylase activity"/>
    <property type="evidence" value="ECO:0007669"/>
    <property type="project" value="TreeGrafter"/>
</dbReference>
<dbReference type="Proteomes" id="UP000006139">
    <property type="component" value="Chromosome"/>
</dbReference>
<dbReference type="FunFam" id="1.10.340.30:FF:000002">
    <property type="entry name" value="Adenine DNA glycosylase"/>
    <property type="match status" value="1"/>
</dbReference>
<organism evidence="16 17">
    <name type="scientific">Buchnera aphidicola str. Ua</name>
    <name type="common">Uroleucon ambrosiae</name>
    <dbReference type="NCBI Taxonomy" id="1005057"/>
    <lineage>
        <taxon>Bacteria</taxon>
        <taxon>Pseudomonadati</taxon>
        <taxon>Pseudomonadota</taxon>
        <taxon>Gammaproteobacteria</taxon>
        <taxon>Enterobacterales</taxon>
        <taxon>Erwiniaceae</taxon>
        <taxon>Buchnera</taxon>
    </lineage>
</organism>
<dbReference type="EMBL" id="CP002648">
    <property type="protein sequence ID" value="AEO08319.1"/>
    <property type="molecule type" value="Genomic_DNA"/>
</dbReference>
<dbReference type="InterPro" id="IPR044298">
    <property type="entry name" value="MIG/MutY"/>
</dbReference>
<evidence type="ECO:0000256" key="13">
    <source>
        <dbReference type="ARBA" id="ARBA00023295"/>
    </source>
</evidence>
<dbReference type="InterPro" id="IPR011257">
    <property type="entry name" value="DNA_glycosylase"/>
</dbReference>
<dbReference type="GO" id="GO:0032357">
    <property type="term" value="F:oxidized purine DNA binding"/>
    <property type="evidence" value="ECO:0007669"/>
    <property type="project" value="TreeGrafter"/>
</dbReference>
<evidence type="ECO:0000313" key="17">
    <source>
        <dbReference type="Proteomes" id="UP000006139"/>
    </source>
</evidence>
<reference evidence="16 17" key="1">
    <citation type="journal article" date="2011" name="PLoS Genet.">
        <title>Sequence conservation and functional constraint on intergenic spacers in reduced genomes of the obligate symbiont buchnera.</title>
        <authorList>
            <person name="Degnan P.H."/>
            <person name="Ochman H."/>
            <person name="Moran N.A."/>
        </authorList>
    </citation>
    <scope>NUCLEOTIDE SEQUENCE [LARGE SCALE GENOMIC DNA]</scope>
    <source>
        <strain evidence="16 17">Ua</strain>
    </source>
</reference>
<dbReference type="GO" id="GO:0006284">
    <property type="term" value="P:base-excision repair"/>
    <property type="evidence" value="ECO:0007669"/>
    <property type="project" value="UniProtKB-UniRule"/>
</dbReference>
<dbReference type="OrthoDB" id="9802365at2"/>
<dbReference type="GO" id="GO:0035485">
    <property type="term" value="F:adenine/guanine mispair binding"/>
    <property type="evidence" value="ECO:0007669"/>
    <property type="project" value="TreeGrafter"/>
</dbReference>
<dbReference type="Gene3D" id="1.10.1670.10">
    <property type="entry name" value="Helix-hairpin-Helix base-excision DNA repair enzymes (C-terminal)"/>
    <property type="match status" value="1"/>
</dbReference>
<dbReference type="PANTHER" id="PTHR42944">
    <property type="entry name" value="ADENINE DNA GLYCOSYLASE"/>
    <property type="match status" value="1"/>
</dbReference>
<dbReference type="EC" id="3.2.2.31" evidence="4 14"/>
<comment type="function">
    <text evidence="2">Adenine glycosylase active on G-A mispairs. MutY also corrects error-prone DNA synthesis past GO lesions which are due to the oxidatively damaged form of guanine: 7,8-dihydro-8-oxoguanine (8-oxo-dGTP).</text>
</comment>
<keyword evidence="8 14" id="KW-0227">DNA damage</keyword>
<accession>G2LQ32</accession>
<dbReference type="PATRIC" id="fig|1005057.4.peg.504"/>
<proteinExistence type="inferred from homology"/>
<keyword evidence="9" id="KW-0378">Hydrolase</keyword>
<dbReference type="Gene3D" id="1.10.340.30">
    <property type="entry name" value="Hypothetical protein, domain 2"/>
    <property type="match status" value="1"/>
</dbReference>
<evidence type="ECO:0000256" key="5">
    <source>
        <dbReference type="ARBA" id="ARBA00022023"/>
    </source>
</evidence>
<evidence type="ECO:0000256" key="1">
    <source>
        <dbReference type="ARBA" id="ARBA00000843"/>
    </source>
</evidence>
<evidence type="ECO:0000256" key="14">
    <source>
        <dbReference type="RuleBase" id="RU365096"/>
    </source>
</evidence>
<keyword evidence="13 14" id="KW-0326">Glycosidase</keyword>
<dbReference type="GO" id="GO:0000701">
    <property type="term" value="F:purine-specific mismatch base pair DNA N-glycosylase activity"/>
    <property type="evidence" value="ECO:0007669"/>
    <property type="project" value="UniProtKB-EC"/>
</dbReference>
<evidence type="ECO:0000256" key="7">
    <source>
        <dbReference type="ARBA" id="ARBA00022723"/>
    </source>
</evidence>
<dbReference type="InterPro" id="IPR015797">
    <property type="entry name" value="NUDIX_hydrolase-like_dom_sf"/>
</dbReference>
<dbReference type="GO" id="GO:0051539">
    <property type="term" value="F:4 iron, 4 sulfur cluster binding"/>
    <property type="evidence" value="ECO:0007669"/>
    <property type="project" value="UniProtKB-UniRule"/>
</dbReference>
<feature type="domain" description="HhH-GPD" evidence="15">
    <location>
        <begin position="39"/>
        <end position="190"/>
    </location>
</feature>
<dbReference type="Gene3D" id="3.90.79.10">
    <property type="entry name" value="Nucleoside Triphosphate Pyrophosphohydrolase"/>
    <property type="match status" value="1"/>
</dbReference>
<dbReference type="InterPro" id="IPR003265">
    <property type="entry name" value="HhH-GPD_domain"/>
</dbReference>
<evidence type="ECO:0000259" key="15">
    <source>
        <dbReference type="SMART" id="SM00478"/>
    </source>
</evidence>
<keyword evidence="7" id="KW-0479">Metal-binding</keyword>
<protein>
    <recommendedName>
        <fullName evidence="5 14">Adenine DNA glycosylase</fullName>
        <ecNumber evidence="4 14">3.2.2.31</ecNumber>
    </recommendedName>
</protein>
<sequence length="350" mass="41815">MTKYFFSQLIINWYHKHGRKNLPWQKNKTLYKIWISEIMLQQTQVKFVIPYFQKFMLYFPDINTLNQSTLDNILYVWSGLGYYNRAKNIHRSAKIITKEYNGIFPNQFINVIKLPGIGRSTAGAILSLSLNFHYPILDGNVKRILIRYYGIISSLTDKTTEKKLWNIIESITPIHHTGQFNQGMMDLGSLICTRIKPKCKFCPLNIKCIINIKKEWDHYPIKNTKKIYPKKTSYFIVIRYKNNFWLTKNTKKDIWKNLFCFPKFDDEKKALIWLKEKKININTSQKMISFTHKFSHFILYIQPIFIQLTNILNFHQYNIEGIWYDLKNPQYIGLPQPVQKILDIFKKDNV</sequence>
<dbReference type="PROSITE" id="PS01155">
    <property type="entry name" value="ENDONUCLEASE_III_2"/>
    <property type="match status" value="1"/>
</dbReference>
<comment type="similarity">
    <text evidence="3 14">Belongs to the Nth/MutY family.</text>
</comment>
<evidence type="ECO:0000313" key="16">
    <source>
        <dbReference type="EMBL" id="AEO08319.1"/>
    </source>
</evidence>
<dbReference type="RefSeq" id="WP_014500221.1">
    <property type="nucleotide sequence ID" value="NC_017259.1"/>
</dbReference>
<dbReference type="STRING" id="1005057.BUAMB_526"/>
<dbReference type="SUPFAM" id="SSF48150">
    <property type="entry name" value="DNA-glycosylase"/>
    <property type="match status" value="1"/>
</dbReference>